<dbReference type="Pfam" id="PF13472">
    <property type="entry name" value="Lipase_GDSL_2"/>
    <property type="match status" value="1"/>
</dbReference>
<reference evidence="3 4" key="1">
    <citation type="submission" date="2020-05" db="EMBL/GenBank/DDBJ databases">
        <title>Bremerella alba sp. nov., a novel planctomycete isolated from the surface of the macroalga Fucus spiralis.</title>
        <authorList>
            <person name="Godinho O."/>
            <person name="Botelho R."/>
            <person name="Albuquerque L."/>
            <person name="Wiegand S."/>
            <person name="Da Costa M.S."/>
            <person name="Lobo-Da-Cunha A."/>
            <person name="Jogler C."/>
            <person name="Lage O.M."/>
        </authorList>
    </citation>
    <scope>NUCLEOTIDE SEQUENCE [LARGE SCALE GENOMIC DNA]</scope>
    <source>
        <strain evidence="3 4">FF15</strain>
    </source>
</reference>
<feature type="chain" id="PRO_5030976158" description="SGNH hydrolase-type esterase domain-containing protein" evidence="1">
    <location>
        <begin position="22"/>
        <end position="315"/>
    </location>
</feature>
<dbReference type="RefSeq" id="WP_207394437.1">
    <property type="nucleotide sequence ID" value="NZ_JABRWO010000001.1"/>
</dbReference>
<evidence type="ECO:0000259" key="2">
    <source>
        <dbReference type="Pfam" id="PF13472"/>
    </source>
</evidence>
<dbReference type="EMBL" id="JABRWO010000001">
    <property type="protein sequence ID" value="MBA2112902.1"/>
    <property type="molecule type" value="Genomic_DNA"/>
</dbReference>
<sequence>MSSMKIVAIVLTLFVGASVLAEEPIATQSEVDSSDGFTVKSLAGKRVVFLGDSITQSGGYITFVDYYLKTIYPEQDFDVCGLGLSSETLSGLSEDNHAGGAFPRPCLFERLGRLLDRAKPEVVFACYGINDGIYQPLDSERCLAFQNGVNKLIEQCLASGVERLFIVTPPIYDANTKPGEFNYDSVMTKYAAWEMTLDKPFVHVIDLHSAMRKSRDARTEVYSKDRVHPGAEGHLFMAQTILAALNVPIPRQSLDAIQADPIYKQVDKLRKHRSANWMKHIGYTREKTVPPQPLGDTKEVAAKMKDTIDQMQRKE</sequence>
<dbReference type="Proteomes" id="UP000551616">
    <property type="component" value="Unassembled WGS sequence"/>
</dbReference>
<feature type="domain" description="SGNH hydrolase-type esterase" evidence="2">
    <location>
        <begin position="49"/>
        <end position="234"/>
    </location>
</feature>
<dbReference type="CDD" id="cd01834">
    <property type="entry name" value="SGNH_hydrolase_like_2"/>
    <property type="match status" value="1"/>
</dbReference>
<dbReference type="PANTHER" id="PTHR30383">
    <property type="entry name" value="THIOESTERASE 1/PROTEASE 1/LYSOPHOSPHOLIPASE L1"/>
    <property type="match status" value="1"/>
</dbReference>
<dbReference type="PANTHER" id="PTHR30383:SF5">
    <property type="entry name" value="SGNH HYDROLASE-TYPE ESTERASE DOMAIN-CONTAINING PROTEIN"/>
    <property type="match status" value="1"/>
</dbReference>
<dbReference type="SUPFAM" id="SSF52266">
    <property type="entry name" value="SGNH hydrolase"/>
    <property type="match status" value="1"/>
</dbReference>
<evidence type="ECO:0000313" key="3">
    <source>
        <dbReference type="EMBL" id="MBA2112902.1"/>
    </source>
</evidence>
<dbReference type="InterPro" id="IPR036514">
    <property type="entry name" value="SGNH_hydro_sf"/>
</dbReference>
<dbReference type="AlphaFoldDB" id="A0A7V8V0W4"/>
<keyword evidence="4" id="KW-1185">Reference proteome</keyword>
<name>A0A7V8V0W4_9BACT</name>
<feature type="signal peptide" evidence="1">
    <location>
        <begin position="1"/>
        <end position="21"/>
    </location>
</feature>
<dbReference type="InterPro" id="IPR051532">
    <property type="entry name" value="Ester_Hydrolysis_Enzymes"/>
</dbReference>
<comment type="caution">
    <text evidence="3">The sequence shown here is derived from an EMBL/GenBank/DDBJ whole genome shotgun (WGS) entry which is preliminary data.</text>
</comment>
<dbReference type="Gene3D" id="3.40.50.1110">
    <property type="entry name" value="SGNH hydrolase"/>
    <property type="match status" value="1"/>
</dbReference>
<gene>
    <name evidence="3" type="ORF">HOV93_00430</name>
</gene>
<accession>A0A7V8V0W4</accession>
<evidence type="ECO:0000256" key="1">
    <source>
        <dbReference type="SAM" id="SignalP"/>
    </source>
</evidence>
<dbReference type="GO" id="GO:0004622">
    <property type="term" value="F:phosphatidylcholine lysophospholipase activity"/>
    <property type="evidence" value="ECO:0007669"/>
    <property type="project" value="TreeGrafter"/>
</dbReference>
<evidence type="ECO:0000313" key="4">
    <source>
        <dbReference type="Proteomes" id="UP000551616"/>
    </source>
</evidence>
<dbReference type="InterPro" id="IPR013830">
    <property type="entry name" value="SGNH_hydro"/>
</dbReference>
<proteinExistence type="predicted"/>
<keyword evidence="1" id="KW-0732">Signal</keyword>
<organism evidence="3 4">
    <name type="scientific">Bremerella alba</name>
    <dbReference type="NCBI Taxonomy" id="980252"/>
    <lineage>
        <taxon>Bacteria</taxon>
        <taxon>Pseudomonadati</taxon>
        <taxon>Planctomycetota</taxon>
        <taxon>Planctomycetia</taxon>
        <taxon>Pirellulales</taxon>
        <taxon>Pirellulaceae</taxon>
        <taxon>Bremerella</taxon>
    </lineage>
</organism>
<protein>
    <recommendedName>
        <fullName evidence="2">SGNH hydrolase-type esterase domain-containing protein</fullName>
    </recommendedName>
</protein>